<dbReference type="AlphaFoldDB" id="H8FP49"/>
<organism evidence="1 2">
    <name type="scientific">Magnetospirillum molischianum DSM 120</name>
    <dbReference type="NCBI Taxonomy" id="1150626"/>
    <lineage>
        <taxon>Bacteria</taxon>
        <taxon>Pseudomonadati</taxon>
        <taxon>Pseudomonadota</taxon>
        <taxon>Alphaproteobacteria</taxon>
        <taxon>Rhodospirillales</taxon>
        <taxon>Rhodospirillaceae</taxon>
        <taxon>Magnetospirillum</taxon>
    </lineage>
</organism>
<comment type="caution">
    <text evidence="1">The sequence shown here is derived from an EMBL/GenBank/DDBJ whole genome shotgun (WGS) entry which is preliminary data.</text>
</comment>
<sequence length="129" mass="13734">MAKKRLTGMPMGAVDLDRDEVQFTLRLGANGEIDLVAKAGVVEQVISGLARMCAELRARSLSGGKARVVPAEGLSSAHIQRDRLQDVVLVQFVTDRGVPHTFAIPLDDAADIAARLKTESERDVPAGSA</sequence>
<name>H8FP49_MAGML</name>
<evidence type="ECO:0000313" key="2">
    <source>
        <dbReference type="Proteomes" id="UP000004169"/>
    </source>
</evidence>
<accession>H8FP49</accession>
<reference evidence="1 2" key="1">
    <citation type="journal article" date="2012" name="J. Bacteriol.">
        <title>Draft Genome Sequence of the Purple Photosynthetic Bacterium Phaeospirillum molischianum DSM120, a Particularly Versatile Bacterium.</title>
        <authorList>
            <person name="Duquesne K."/>
            <person name="Prima V."/>
            <person name="Ji B."/>
            <person name="Rouy Z."/>
            <person name="Medigue C."/>
            <person name="Talla E."/>
            <person name="Sturgis J.N."/>
        </authorList>
    </citation>
    <scope>NUCLEOTIDE SEQUENCE [LARGE SCALE GENOMIC DNA]</scope>
    <source>
        <strain evidence="2">DSM120</strain>
    </source>
</reference>
<keyword evidence="2" id="KW-1185">Reference proteome</keyword>
<proteinExistence type="predicted"/>
<gene>
    <name evidence="1" type="ORF">PHAMO_180106</name>
</gene>
<dbReference type="Proteomes" id="UP000004169">
    <property type="component" value="Unassembled WGS sequence"/>
</dbReference>
<dbReference type="EMBL" id="CAHP01000010">
    <property type="protein sequence ID" value="CCG40137.1"/>
    <property type="molecule type" value="Genomic_DNA"/>
</dbReference>
<dbReference type="STRING" id="1150626.PHAMO_180106"/>
<evidence type="ECO:0000313" key="1">
    <source>
        <dbReference type="EMBL" id="CCG40137.1"/>
    </source>
</evidence>
<protein>
    <submittedName>
        <fullName evidence="1">Uncharacterized protein</fullName>
    </submittedName>
</protein>